<comment type="caution">
    <text evidence="1">The sequence shown here is derived from an EMBL/GenBank/DDBJ whole genome shotgun (WGS) entry which is preliminary data.</text>
</comment>
<evidence type="ECO:0000313" key="2">
    <source>
        <dbReference type="Proteomes" id="UP000789702"/>
    </source>
</evidence>
<dbReference type="EMBL" id="CAJVPU010018005">
    <property type="protein sequence ID" value="CAG8663057.1"/>
    <property type="molecule type" value="Genomic_DNA"/>
</dbReference>
<name>A0ACA9NLK2_9GLOM</name>
<protein>
    <submittedName>
        <fullName evidence="1">2562_t:CDS:1</fullName>
    </submittedName>
</protein>
<sequence length="95" mass="10718">MKLMINKGCFENPHKTNELLSDSQAVGTNDQFSIDNINQPDNECINDNRQTENVRETDESMPNDQQSITRMLEQTTLANNSTQADNIGSIQDDDN</sequence>
<feature type="non-terminal residue" evidence="1">
    <location>
        <position position="95"/>
    </location>
</feature>
<evidence type="ECO:0000313" key="1">
    <source>
        <dbReference type="EMBL" id="CAG8663057.1"/>
    </source>
</evidence>
<organism evidence="1 2">
    <name type="scientific">Dentiscutata heterogama</name>
    <dbReference type="NCBI Taxonomy" id="1316150"/>
    <lineage>
        <taxon>Eukaryota</taxon>
        <taxon>Fungi</taxon>
        <taxon>Fungi incertae sedis</taxon>
        <taxon>Mucoromycota</taxon>
        <taxon>Glomeromycotina</taxon>
        <taxon>Glomeromycetes</taxon>
        <taxon>Diversisporales</taxon>
        <taxon>Gigasporaceae</taxon>
        <taxon>Dentiscutata</taxon>
    </lineage>
</organism>
<dbReference type="Proteomes" id="UP000789702">
    <property type="component" value="Unassembled WGS sequence"/>
</dbReference>
<accession>A0ACA9NLK2</accession>
<gene>
    <name evidence="1" type="ORF">DHETER_LOCUS9842</name>
</gene>
<reference evidence="1" key="1">
    <citation type="submission" date="2021-06" db="EMBL/GenBank/DDBJ databases">
        <authorList>
            <person name="Kallberg Y."/>
            <person name="Tangrot J."/>
            <person name="Rosling A."/>
        </authorList>
    </citation>
    <scope>NUCLEOTIDE SEQUENCE</scope>
    <source>
        <strain evidence="1">IL203A</strain>
    </source>
</reference>
<keyword evidence="2" id="KW-1185">Reference proteome</keyword>
<proteinExistence type="predicted"/>